<reference evidence="2 3" key="1">
    <citation type="journal article" date="2020" name="Cell Host Microbe">
        <title>Functional and Genomic Variation between Human-Derived Isolates of Lachnospiraceae Reveals Inter- and Intra-Species Diversity.</title>
        <authorList>
            <person name="Sorbara M.T."/>
            <person name="Littmann E.R."/>
            <person name="Fontana E."/>
            <person name="Moody T.U."/>
            <person name="Kohout C.E."/>
            <person name="Gjonbalaj M."/>
            <person name="Eaton V."/>
            <person name="Seok R."/>
            <person name="Leiner I.M."/>
            <person name="Pamer E.G."/>
        </authorList>
    </citation>
    <scope>NUCLEOTIDE SEQUENCE [LARGE SCALE GENOMIC DNA]</scope>
    <source>
        <strain evidence="2 3">MSK.2.26</strain>
    </source>
</reference>
<evidence type="ECO:0000256" key="1">
    <source>
        <dbReference type="SAM" id="Phobius"/>
    </source>
</evidence>
<evidence type="ECO:0000313" key="2">
    <source>
        <dbReference type="EMBL" id="NSJ46406.1"/>
    </source>
</evidence>
<sequence>MNRNIKGGFLTLSGVVGIVGMIIVAMQNPSTSWVTPPGRMIVSILENGVLIPSVFFLVLFVYGLYILLTEQKKIK</sequence>
<gene>
    <name evidence="2" type="ORF">G5B26_23175</name>
</gene>
<dbReference type="AlphaFoldDB" id="A0ABD6LPM5"/>
<name>A0ABD6LPM5_9FIRM</name>
<accession>A0ABD6LPM5</accession>
<dbReference type="Proteomes" id="UP000719916">
    <property type="component" value="Unassembled WGS sequence"/>
</dbReference>
<feature type="transmembrane region" description="Helical" evidence="1">
    <location>
        <begin position="7"/>
        <end position="28"/>
    </location>
</feature>
<keyword evidence="1" id="KW-0472">Membrane</keyword>
<comment type="caution">
    <text evidence="2">The sequence shown here is derived from an EMBL/GenBank/DDBJ whole genome shotgun (WGS) entry which is preliminary data.</text>
</comment>
<dbReference type="EMBL" id="JAAISW010000065">
    <property type="protein sequence ID" value="NSJ46406.1"/>
    <property type="molecule type" value="Genomic_DNA"/>
</dbReference>
<dbReference type="RefSeq" id="WP_038260178.1">
    <property type="nucleotide sequence ID" value="NZ_JAAIND010000069.1"/>
</dbReference>
<protein>
    <submittedName>
        <fullName evidence="2">Peptidase M50</fullName>
    </submittedName>
</protein>
<proteinExistence type="predicted"/>
<organism evidence="2 3">
    <name type="scientific">Enterocloster clostridioformis</name>
    <dbReference type="NCBI Taxonomy" id="1531"/>
    <lineage>
        <taxon>Bacteria</taxon>
        <taxon>Bacillati</taxon>
        <taxon>Bacillota</taxon>
        <taxon>Clostridia</taxon>
        <taxon>Lachnospirales</taxon>
        <taxon>Lachnospiraceae</taxon>
        <taxon>Enterocloster</taxon>
    </lineage>
</organism>
<keyword evidence="1" id="KW-1133">Transmembrane helix</keyword>
<feature type="transmembrane region" description="Helical" evidence="1">
    <location>
        <begin position="48"/>
        <end position="68"/>
    </location>
</feature>
<evidence type="ECO:0000313" key="3">
    <source>
        <dbReference type="Proteomes" id="UP000719916"/>
    </source>
</evidence>
<keyword evidence="1" id="KW-0812">Transmembrane</keyword>